<evidence type="ECO:0000313" key="1">
    <source>
        <dbReference type="EMBL" id="KKM63600.1"/>
    </source>
</evidence>
<dbReference type="EMBL" id="LAZR01011068">
    <property type="protein sequence ID" value="KKM63600.1"/>
    <property type="molecule type" value="Genomic_DNA"/>
</dbReference>
<name>A0A0F9LH43_9ZZZZ</name>
<reference evidence="1" key="1">
    <citation type="journal article" date="2015" name="Nature">
        <title>Complex archaea that bridge the gap between prokaryotes and eukaryotes.</title>
        <authorList>
            <person name="Spang A."/>
            <person name="Saw J.H."/>
            <person name="Jorgensen S.L."/>
            <person name="Zaremba-Niedzwiedzka K."/>
            <person name="Martijn J."/>
            <person name="Lind A.E."/>
            <person name="van Eijk R."/>
            <person name="Schleper C."/>
            <person name="Guy L."/>
            <person name="Ettema T.J."/>
        </authorList>
    </citation>
    <scope>NUCLEOTIDE SEQUENCE</scope>
</reference>
<gene>
    <name evidence="1" type="ORF">LCGC14_1509870</name>
</gene>
<organism evidence="1">
    <name type="scientific">marine sediment metagenome</name>
    <dbReference type="NCBI Taxonomy" id="412755"/>
    <lineage>
        <taxon>unclassified sequences</taxon>
        <taxon>metagenomes</taxon>
        <taxon>ecological metagenomes</taxon>
    </lineage>
</organism>
<sequence length="45" mass="5187">MGKVVLKNAIKRKEGYLYYVDGKGNVMETKMARGGKKKVKKKEKR</sequence>
<dbReference type="AlphaFoldDB" id="A0A0F9LH43"/>
<proteinExistence type="predicted"/>
<comment type="caution">
    <text evidence="1">The sequence shown here is derived from an EMBL/GenBank/DDBJ whole genome shotgun (WGS) entry which is preliminary data.</text>
</comment>
<accession>A0A0F9LH43</accession>
<protein>
    <submittedName>
        <fullName evidence="1">Uncharacterized protein</fullName>
    </submittedName>
</protein>